<keyword evidence="2" id="KW-0732">Signal</keyword>
<feature type="transmembrane region" description="Helical" evidence="1">
    <location>
        <begin position="254"/>
        <end position="271"/>
    </location>
</feature>
<evidence type="ECO:0000256" key="2">
    <source>
        <dbReference type="SAM" id="SignalP"/>
    </source>
</evidence>
<keyword evidence="1" id="KW-0812">Transmembrane</keyword>
<protein>
    <submittedName>
        <fullName evidence="4">PEP-CTERM motif protein</fullName>
    </submittedName>
</protein>
<reference evidence="4 5" key="1">
    <citation type="submission" date="2016-07" db="EMBL/GenBank/DDBJ databases">
        <title>Draft genome of Scalindua rubra, obtained from a brine-seawater interface in the Red Sea, sheds light on salt adaptation in anammox bacteria.</title>
        <authorList>
            <person name="Speth D.R."/>
            <person name="Lagkouvardos I."/>
            <person name="Wang Y."/>
            <person name="Qian P.-Y."/>
            <person name="Dutilh B.E."/>
            <person name="Jetten M.S."/>
        </authorList>
    </citation>
    <scope>NUCLEOTIDE SEQUENCE [LARGE SCALE GENOMIC DNA]</scope>
    <source>
        <strain evidence="4">BSI-1</strain>
    </source>
</reference>
<dbReference type="NCBIfam" id="TIGR02595">
    <property type="entry name" value="PEP_CTERM"/>
    <property type="match status" value="1"/>
</dbReference>
<dbReference type="AlphaFoldDB" id="A0A1E3X499"/>
<keyword evidence="1" id="KW-1133">Transmembrane helix</keyword>
<gene>
    <name evidence="4" type="ORF">SCARUB_04456</name>
</gene>
<feature type="signal peptide" evidence="2">
    <location>
        <begin position="1"/>
        <end position="27"/>
    </location>
</feature>
<feature type="domain" description="Ice-binding protein C-terminal" evidence="3">
    <location>
        <begin position="249"/>
        <end position="274"/>
    </location>
</feature>
<dbReference type="Proteomes" id="UP000094056">
    <property type="component" value="Unassembled WGS sequence"/>
</dbReference>
<organism evidence="4 5">
    <name type="scientific">Candidatus Scalindua rubra</name>
    <dbReference type="NCBI Taxonomy" id="1872076"/>
    <lineage>
        <taxon>Bacteria</taxon>
        <taxon>Pseudomonadati</taxon>
        <taxon>Planctomycetota</taxon>
        <taxon>Candidatus Brocadiia</taxon>
        <taxon>Candidatus Brocadiales</taxon>
        <taxon>Candidatus Scalinduaceae</taxon>
        <taxon>Candidatus Scalindua</taxon>
    </lineage>
</organism>
<proteinExistence type="predicted"/>
<dbReference type="InterPro" id="IPR013424">
    <property type="entry name" value="Ice-binding_C"/>
</dbReference>
<evidence type="ECO:0000259" key="3">
    <source>
        <dbReference type="Pfam" id="PF07589"/>
    </source>
</evidence>
<evidence type="ECO:0000313" key="4">
    <source>
        <dbReference type="EMBL" id="ODS30437.1"/>
    </source>
</evidence>
<sequence length="297" mass="32317">MPTRQKLSIAVCLILLCIALFNSHVYATFIYDITEFEQENDPSTPATFFNDTFSDGFEPPSGPSGPSTYFMPGAFGPNRESGGLLELNSADAVVFGDGIRRRFAVVRDSTFFFSPNVGGHVIGKFDVTTNGFFPRSGFGIRIRNIASVGGLPATTDFARMNIRVNPSGNKFASWGDESSNNGEDITSALGANTLITMKLEMNTSNQVTAMWDYGSDGTFDLTKSIFTTLSFTPGDPDDIFTGSFEAGEPIPEPTTIALLGIGLVGLGGMYLRRRIKKKSQKMRNSNIEIRNFLADNK</sequence>
<feature type="chain" id="PRO_5009140033" evidence="2">
    <location>
        <begin position="28"/>
        <end position="297"/>
    </location>
</feature>
<comment type="caution">
    <text evidence="4">The sequence shown here is derived from an EMBL/GenBank/DDBJ whole genome shotgun (WGS) entry which is preliminary data.</text>
</comment>
<keyword evidence="1" id="KW-0472">Membrane</keyword>
<accession>A0A1E3X499</accession>
<evidence type="ECO:0000313" key="5">
    <source>
        <dbReference type="Proteomes" id="UP000094056"/>
    </source>
</evidence>
<name>A0A1E3X499_9BACT</name>
<evidence type="ECO:0000256" key="1">
    <source>
        <dbReference type="SAM" id="Phobius"/>
    </source>
</evidence>
<dbReference type="EMBL" id="MAYW01000225">
    <property type="protein sequence ID" value="ODS30437.1"/>
    <property type="molecule type" value="Genomic_DNA"/>
</dbReference>
<dbReference type="Pfam" id="PF07589">
    <property type="entry name" value="PEP-CTERM"/>
    <property type="match status" value="1"/>
</dbReference>